<protein>
    <recommendedName>
        <fullName evidence="2">C-type lectin domain-containing protein</fullName>
    </recommendedName>
</protein>
<proteinExistence type="predicted"/>
<dbReference type="CDD" id="cd00037">
    <property type="entry name" value="CLECT"/>
    <property type="match status" value="3"/>
</dbReference>
<evidence type="ECO:0000313" key="3">
    <source>
        <dbReference type="EMBL" id="CAB3387041.1"/>
    </source>
</evidence>
<dbReference type="AlphaFoldDB" id="A0A8S1E4A1"/>
<name>A0A8S1E4A1_9INSE</name>
<evidence type="ECO:0000313" key="4">
    <source>
        <dbReference type="Proteomes" id="UP000494165"/>
    </source>
</evidence>
<feature type="domain" description="C-type lectin" evidence="2">
    <location>
        <begin position="378"/>
        <end position="509"/>
    </location>
</feature>
<dbReference type="InterPro" id="IPR036728">
    <property type="entry name" value="PBP_GOBP_sf"/>
</dbReference>
<evidence type="ECO:0000256" key="1">
    <source>
        <dbReference type="SAM" id="SignalP"/>
    </source>
</evidence>
<dbReference type="PANTHER" id="PTHR22802">
    <property type="entry name" value="C-TYPE LECTIN SUPERFAMILY MEMBER"/>
    <property type="match status" value="1"/>
</dbReference>
<dbReference type="InterPro" id="IPR051004">
    <property type="entry name" value="DC-SIGN_domain-containing"/>
</dbReference>
<dbReference type="Gene3D" id="1.10.238.20">
    <property type="entry name" value="Pheromone/general odorant binding protein domain"/>
    <property type="match status" value="1"/>
</dbReference>
<dbReference type="Proteomes" id="UP000494165">
    <property type="component" value="Unassembled WGS sequence"/>
</dbReference>
<dbReference type="SUPFAM" id="SSF56436">
    <property type="entry name" value="C-type lectin-like"/>
    <property type="match status" value="3"/>
</dbReference>
<dbReference type="EMBL" id="CADEPI010000531">
    <property type="protein sequence ID" value="CAB3387041.1"/>
    <property type="molecule type" value="Genomic_DNA"/>
</dbReference>
<reference evidence="3 4" key="1">
    <citation type="submission" date="2020-04" db="EMBL/GenBank/DDBJ databases">
        <authorList>
            <person name="Alioto T."/>
            <person name="Alioto T."/>
            <person name="Gomez Garrido J."/>
        </authorList>
    </citation>
    <scope>NUCLEOTIDE SEQUENCE [LARGE SCALE GENOMIC DNA]</scope>
</reference>
<dbReference type="SMART" id="SM00034">
    <property type="entry name" value="CLECT"/>
    <property type="match status" value="2"/>
</dbReference>
<dbReference type="Gene3D" id="3.10.100.10">
    <property type="entry name" value="Mannose-Binding Protein A, subunit A"/>
    <property type="match status" value="3"/>
</dbReference>
<dbReference type="SUPFAM" id="SSF47565">
    <property type="entry name" value="Insect pheromone/odorant-binding proteins"/>
    <property type="match status" value="1"/>
</dbReference>
<dbReference type="CDD" id="cd23992">
    <property type="entry name" value="PBP_GOBP"/>
    <property type="match status" value="1"/>
</dbReference>
<comment type="caution">
    <text evidence="3">The sequence shown here is derived from an EMBL/GenBank/DDBJ whole genome shotgun (WGS) entry which is preliminary data.</text>
</comment>
<accession>A0A8S1E4A1</accession>
<dbReference type="InterPro" id="IPR001304">
    <property type="entry name" value="C-type_lectin-like"/>
</dbReference>
<dbReference type="InterPro" id="IPR016187">
    <property type="entry name" value="CTDL_fold"/>
</dbReference>
<evidence type="ECO:0000259" key="2">
    <source>
        <dbReference type="PROSITE" id="PS50041"/>
    </source>
</evidence>
<organism evidence="3 4">
    <name type="scientific">Cloeon dipterum</name>
    <dbReference type="NCBI Taxonomy" id="197152"/>
    <lineage>
        <taxon>Eukaryota</taxon>
        <taxon>Metazoa</taxon>
        <taxon>Ecdysozoa</taxon>
        <taxon>Arthropoda</taxon>
        <taxon>Hexapoda</taxon>
        <taxon>Insecta</taxon>
        <taxon>Pterygota</taxon>
        <taxon>Palaeoptera</taxon>
        <taxon>Ephemeroptera</taxon>
        <taxon>Pisciforma</taxon>
        <taxon>Baetidae</taxon>
        <taxon>Cloeon</taxon>
    </lineage>
</organism>
<feature type="signal peptide" evidence="1">
    <location>
        <begin position="1"/>
        <end position="22"/>
    </location>
</feature>
<dbReference type="GO" id="GO:0005549">
    <property type="term" value="F:odorant binding"/>
    <property type="evidence" value="ECO:0007669"/>
    <property type="project" value="InterPro"/>
</dbReference>
<feature type="domain" description="C-type lectin" evidence="2">
    <location>
        <begin position="554"/>
        <end position="675"/>
    </location>
</feature>
<dbReference type="PROSITE" id="PS50041">
    <property type="entry name" value="C_TYPE_LECTIN_2"/>
    <property type="match status" value="2"/>
</dbReference>
<keyword evidence="1" id="KW-0732">Signal</keyword>
<feature type="chain" id="PRO_5035909258" description="C-type lectin domain-containing protein" evidence="1">
    <location>
        <begin position="23"/>
        <end position="1125"/>
    </location>
</feature>
<dbReference type="PANTHER" id="PTHR22802:SF458">
    <property type="entry name" value="C-TYPE LECTIN DOMAIN-CONTAINING PROTEIN"/>
    <property type="match status" value="1"/>
</dbReference>
<sequence length="1125" mass="125171">MNICCVISFISLVLIAVGQSQAKLFEISNKSPSSKLTRRIIIVKCCGFKRCLPSRANLKNRTIPTTSKRSKPSQFTESGFASFSSNEAIPTGNYGGLKQTAAGESTMETLENDALKEIEDFITDGGVVTSTKTTTTTFRGNDKKGTRNSVSVASSKSIFSTKYEETSGATAVAPEILRSSPTETAPKSEMMALSTLPTFFPTEAATIFSTTVASSSTMTRATTSLKTTTTVSRNEAALRCKALDMNLLTVTSLEELNCLSSFPDTFWTSGSMEGKNCGLEKRFSWCSTGYDISPTLISMEKFWLRTDATPSTLERCLAVVTSINPLNQGMIYRNCDDALPYICQFNVDCPKQCQKNPSLFDPAGNLIDQSSYGVWIDIESYTYLLGNKPMSWLSSWQQCCALGMETLNIDNAAEQLGLTNLTFGATLNTWKMNFNYWTSATRKGSPVGQWSWCEPYGPTIFPPNLTWQGGQPDNNGGNESCVHYRFVLNSTGTILTDRNCANKLIFACKTRRVEIPKPCIASCPGKSCRRDATIFDVDNKLIDYTTYGEWFDGCGRTNLFYTKNKLNWTSGREQCCALGLTMTSMESAGKLSCLSKTVIKFAPLTYGDFWLSGTNLGCPSGFRWCSLDRDFINPELRWKTGHPVEGLNCVYLESRNGSVLLATADCAEEKNLLCDLRRKAASSQIAMQNECAEIWNIPSDQIDFLLNTTAFGSATISQNLKCFLKCIGFDMGVFKLGKLIDIDTLRQIELVTQEEPVKLEQGFAAYDECSGIKLDDECVTAHEIYKCGFEKAPTIVTNIVKNNYDATNMVRIILIIKRKKKNKFHFIRGLLRFRFIQCAEHAGSQNLFPCVANQTAIDSINLLGRDDIGSMVTVANRTFYFRTIDFTDYVNPIHAFKHCCALGMKLFEPATLADIKLALNITGRADLNLVVGETEFVNQSHEVWCRSRTILQDSFYEYKSTWLRYPGVDSIIGLYVKTSVVVVSFDSGRSVQELFINQTKQASVIPPYSYQIAEIRLKFINCGDACTRGKLLKRVLKVTSTYVLWRLKRELWTTSASDEEQYLIWRVVCIFISSSSCVSACACFCPPLVLPEDQSVVTIAKSSEGYFNLCIVTAEDRVVDHVGFE</sequence>
<dbReference type="InterPro" id="IPR016186">
    <property type="entry name" value="C-type_lectin-like/link_sf"/>
</dbReference>
<gene>
    <name evidence="3" type="ORF">CLODIP_2_CD00583</name>
</gene>
<dbReference type="OrthoDB" id="2142683at2759"/>
<keyword evidence="4" id="KW-1185">Reference proteome</keyword>
<dbReference type="InterPro" id="IPR006170">
    <property type="entry name" value="PBP/GOBP"/>
</dbReference>
<dbReference type="Pfam" id="PF01395">
    <property type="entry name" value="PBP_GOBP"/>
    <property type="match status" value="1"/>
</dbReference>